<dbReference type="PROSITE" id="PS50290">
    <property type="entry name" value="PI3_4_KINASE_3"/>
    <property type="match status" value="1"/>
</dbReference>
<dbReference type="CDD" id="cd05168">
    <property type="entry name" value="PI4Kc_III_beta"/>
    <property type="match status" value="1"/>
</dbReference>
<dbReference type="PROSITE" id="PS00916">
    <property type="entry name" value="PI3_4_KINASE_2"/>
    <property type="match status" value="1"/>
</dbReference>
<evidence type="ECO:0000256" key="3">
    <source>
        <dbReference type="ARBA" id="ARBA00022679"/>
    </source>
</evidence>
<feature type="region of interest" description="Disordered" evidence="5">
    <location>
        <begin position="223"/>
        <end position="262"/>
    </location>
</feature>
<dbReference type="InterPro" id="IPR011009">
    <property type="entry name" value="Kinase-like_dom_sf"/>
</dbReference>
<keyword evidence="8" id="KW-1185">Reference proteome</keyword>
<dbReference type="GO" id="GO:0005737">
    <property type="term" value="C:cytoplasm"/>
    <property type="evidence" value="ECO:0007669"/>
    <property type="project" value="TreeGrafter"/>
</dbReference>
<dbReference type="PANTHER" id="PTHR10048">
    <property type="entry name" value="PHOSPHATIDYLINOSITOL KINASE"/>
    <property type="match status" value="1"/>
</dbReference>
<gene>
    <name evidence="7" type="ORF">BWQ96_02952</name>
</gene>
<dbReference type="GO" id="GO:0004430">
    <property type="term" value="F:1-phosphatidylinositol 4-kinase activity"/>
    <property type="evidence" value="ECO:0007669"/>
    <property type="project" value="UniProtKB-EC"/>
</dbReference>
<evidence type="ECO:0000313" key="8">
    <source>
        <dbReference type="Proteomes" id="UP000247409"/>
    </source>
</evidence>
<dbReference type="Gene3D" id="3.30.1010.10">
    <property type="entry name" value="Phosphatidylinositol 3-kinase Catalytic Subunit, Chain A, domain 4"/>
    <property type="match status" value="1"/>
</dbReference>
<feature type="region of interest" description="Disordered" evidence="5">
    <location>
        <begin position="395"/>
        <end position="452"/>
    </location>
</feature>
<dbReference type="FunFam" id="1.10.1070.11:FF:000016">
    <property type="entry name" value="PIK1p Phosphatidylinositol 4-kinase"/>
    <property type="match status" value="1"/>
</dbReference>
<dbReference type="InterPro" id="IPR000403">
    <property type="entry name" value="PI3/4_kinase_cat_dom"/>
</dbReference>
<name>A0A2V3IZ16_9FLOR</name>
<accession>A0A2V3IZ16</accession>
<dbReference type="SMART" id="SM00146">
    <property type="entry name" value="PI3Kc"/>
    <property type="match status" value="1"/>
</dbReference>
<dbReference type="PANTHER" id="PTHR10048:SF22">
    <property type="entry name" value="PHOSPHATIDYLINOSITOL 4-KINASE BETA"/>
    <property type="match status" value="1"/>
</dbReference>
<dbReference type="GO" id="GO:0048015">
    <property type="term" value="P:phosphatidylinositol-mediated signaling"/>
    <property type="evidence" value="ECO:0007669"/>
    <property type="project" value="TreeGrafter"/>
</dbReference>
<dbReference type="OrthoDB" id="10264149at2759"/>
<dbReference type="STRING" id="448386.A0A2V3IZ16"/>
<sequence>MVRFACFGGSTVHDDIDNISHHSAESAPLQRGETKVMRRPHSLFSHKHRVLTRDAAKLQIKKFILNVKRDNVDRDRPINDDEFIILGKIYSEDASVDLSSIATNSATLSHLLPFMLNTLLYGYHDRTTGSGVGSSRSAKRSFHLKVARDAKDITLDATSHLVKAQCERRLETFLYDKAMHSVTFALECMWYLTGSLYLGPKETYHRTMTLLLGMESVVTNSTPPGDLFKKAEVTETTTQPSSSTAPPRTEEVQKAKTPFSKSSATHAVDLDITGSGENDHRMHFSALQLADQVKLKQWLDARHERSNLFHAQLDFVKCLTHISHRLFDVDRELRRDVLRRELEKLNDFIPTNVFIPTERRAHRVLRIVPEDAHVFNTKERTPFLLVVEVEDIVPPHQEKETAPDEHRGSSPLRRIGSLSSASAAKHASQMPEPFEPEVPRQNQPADKFEFSPDVTADARSLDTEFMKRESSFRVDTRFEDDTRPPDEELLKALGERWAVKSERLRKASPFGSNPNWRLVSCIVKARDQLRQEMFAQRLIQEFSRIFEKAHIPCWLRPYEIISTSSDSGLIETVTDAKSIDSIKHSANVVTLQDYFVGVFGGRGSHGYKRAVRNFVHSMAGYSVVQYLLNLKDRHNGNVMIDAEGHVVHIDFGFLLSNSPGGNMEFEKAPFKLTEEMVQVMGGTGSGAFKLYRKLCVQGYLEACRYANKILLMVDTMYPGNESMPCFLQGRDYVLATLRNRFGYDLSRREKAHHMSKLVDYARGNWTTRAYDHFQKVTNGISK</sequence>
<evidence type="ECO:0000256" key="4">
    <source>
        <dbReference type="ARBA" id="ARBA00022777"/>
    </source>
</evidence>
<evidence type="ECO:0000256" key="1">
    <source>
        <dbReference type="ARBA" id="ARBA00001686"/>
    </source>
</evidence>
<dbReference type="InterPro" id="IPR036940">
    <property type="entry name" value="PI3/4_kinase_cat_sf"/>
</dbReference>
<feature type="compositionally biased region" description="Low complexity" evidence="5">
    <location>
        <begin position="417"/>
        <end position="428"/>
    </location>
</feature>
<feature type="compositionally biased region" description="Low complexity" evidence="5">
    <location>
        <begin position="234"/>
        <end position="247"/>
    </location>
</feature>
<dbReference type="GO" id="GO:0046854">
    <property type="term" value="P:phosphatidylinositol phosphate biosynthetic process"/>
    <property type="evidence" value="ECO:0007669"/>
    <property type="project" value="InterPro"/>
</dbReference>
<dbReference type="EMBL" id="NBIV01000026">
    <property type="protein sequence ID" value="PXF47339.1"/>
    <property type="molecule type" value="Genomic_DNA"/>
</dbReference>
<evidence type="ECO:0000256" key="5">
    <source>
        <dbReference type="SAM" id="MobiDB-lite"/>
    </source>
</evidence>
<dbReference type="SUPFAM" id="SSF56112">
    <property type="entry name" value="Protein kinase-like (PK-like)"/>
    <property type="match status" value="1"/>
</dbReference>
<dbReference type="Proteomes" id="UP000247409">
    <property type="component" value="Unassembled WGS sequence"/>
</dbReference>
<dbReference type="InterPro" id="IPR018936">
    <property type="entry name" value="PI3/4_kinase_CS"/>
</dbReference>
<keyword evidence="3" id="KW-0808">Transferase</keyword>
<protein>
    <recommendedName>
        <fullName evidence="2">1-phosphatidylinositol 4-kinase</fullName>
        <ecNumber evidence="2">2.7.1.67</ecNumber>
    </recommendedName>
</protein>
<feature type="domain" description="PI3K/PI4K catalytic" evidence="6">
    <location>
        <begin position="495"/>
        <end position="766"/>
    </location>
</feature>
<comment type="catalytic activity">
    <reaction evidence="1">
        <text>a 1,2-diacyl-sn-glycero-3-phospho-(1D-myo-inositol) + ATP = a 1,2-diacyl-sn-glycero-3-phospho-(1D-myo-inositol 4-phosphate) + ADP + H(+)</text>
        <dbReference type="Rhea" id="RHEA:19877"/>
        <dbReference type="ChEBI" id="CHEBI:15378"/>
        <dbReference type="ChEBI" id="CHEBI:30616"/>
        <dbReference type="ChEBI" id="CHEBI:57880"/>
        <dbReference type="ChEBI" id="CHEBI:58178"/>
        <dbReference type="ChEBI" id="CHEBI:456216"/>
        <dbReference type="EC" id="2.7.1.67"/>
    </reaction>
</comment>
<dbReference type="AlphaFoldDB" id="A0A2V3IZ16"/>
<evidence type="ECO:0000256" key="2">
    <source>
        <dbReference type="ARBA" id="ARBA00012169"/>
    </source>
</evidence>
<reference evidence="7 8" key="1">
    <citation type="journal article" date="2018" name="Mol. Biol. Evol.">
        <title>Analysis of the draft genome of the red seaweed Gracilariopsis chorda provides insights into genome size evolution in Rhodophyta.</title>
        <authorList>
            <person name="Lee J."/>
            <person name="Yang E.C."/>
            <person name="Graf L."/>
            <person name="Yang J.H."/>
            <person name="Qiu H."/>
            <person name="Zel Zion U."/>
            <person name="Chan C.X."/>
            <person name="Stephens T.G."/>
            <person name="Weber A.P.M."/>
            <person name="Boo G.H."/>
            <person name="Boo S.M."/>
            <person name="Kim K.M."/>
            <person name="Shin Y."/>
            <person name="Jung M."/>
            <person name="Lee S.J."/>
            <person name="Yim H.S."/>
            <person name="Lee J.H."/>
            <person name="Bhattacharya D."/>
            <person name="Yoon H.S."/>
        </authorList>
    </citation>
    <scope>NUCLEOTIDE SEQUENCE [LARGE SCALE GENOMIC DNA]</scope>
    <source>
        <strain evidence="7 8">SKKU-2015</strain>
        <tissue evidence="7">Whole body</tissue>
    </source>
</reference>
<evidence type="ECO:0000313" key="7">
    <source>
        <dbReference type="EMBL" id="PXF47339.1"/>
    </source>
</evidence>
<dbReference type="Pfam" id="PF00454">
    <property type="entry name" value="PI3_PI4_kinase"/>
    <property type="match status" value="1"/>
</dbReference>
<organism evidence="7 8">
    <name type="scientific">Gracilariopsis chorda</name>
    <dbReference type="NCBI Taxonomy" id="448386"/>
    <lineage>
        <taxon>Eukaryota</taxon>
        <taxon>Rhodophyta</taxon>
        <taxon>Florideophyceae</taxon>
        <taxon>Rhodymeniophycidae</taxon>
        <taxon>Gracilariales</taxon>
        <taxon>Gracilariaceae</taxon>
        <taxon>Gracilariopsis</taxon>
    </lineage>
</organism>
<dbReference type="InterPro" id="IPR057754">
    <property type="entry name" value="PI4-kinase_beta/PIK1_cat"/>
</dbReference>
<dbReference type="GO" id="GO:0016020">
    <property type="term" value="C:membrane"/>
    <property type="evidence" value="ECO:0007669"/>
    <property type="project" value="TreeGrafter"/>
</dbReference>
<comment type="caution">
    <text evidence="7">The sequence shown here is derived from an EMBL/GenBank/DDBJ whole genome shotgun (WGS) entry which is preliminary data.</text>
</comment>
<keyword evidence="4 7" id="KW-0418">Kinase</keyword>
<dbReference type="EC" id="2.7.1.67" evidence="2"/>
<dbReference type="Gene3D" id="1.10.1070.11">
    <property type="entry name" value="Phosphatidylinositol 3-/4-kinase, catalytic domain"/>
    <property type="match status" value="1"/>
</dbReference>
<dbReference type="InterPro" id="IPR015433">
    <property type="entry name" value="PI3/4_kinase"/>
</dbReference>
<evidence type="ECO:0000259" key="6">
    <source>
        <dbReference type="PROSITE" id="PS50290"/>
    </source>
</evidence>
<feature type="compositionally biased region" description="Basic and acidic residues" evidence="5">
    <location>
        <begin position="396"/>
        <end position="408"/>
    </location>
</feature>
<proteinExistence type="predicted"/>